<feature type="non-terminal residue" evidence="2">
    <location>
        <position position="63"/>
    </location>
</feature>
<dbReference type="EMBL" id="BARV01002632">
    <property type="protein sequence ID" value="GAH94345.1"/>
    <property type="molecule type" value="Genomic_DNA"/>
</dbReference>
<evidence type="ECO:0000313" key="2">
    <source>
        <dbReference type="EMBL" id="GAH94345.1"/>
    </source>
</evidence>
<reference evidence="2" key="1">
    <citation type="journal article" date="2014" name="Front. Microbiol.">
        <title>High frequency of phylogenetically diverse reductive dehalogenase-homologous genes in deep subseafloor sedimentary metagenomes.</title>
        <authorList>
            <person name="Kawai M."/>
            <person name="Futagami T."/>
            <person name="Toyoda A."/>
            <person name="Takaki Y."/>
            <person name="Nishi S."/>
            <person name="Hori S."/>
            <person name="Arai W."/>
            <person name="Tsubouchi T."/>
            <person name="Morono Y."/>
            <person name="Uchiyama I."/>
            <person name="Ito T."/>
            <person name="Fujiyama A."/>
            <person name="Inagaki F."/>
            <person name="Takami H."/>
        </authorList>
    </citation>
    <scope>NUCLEOTIDE SEQUENCE</scope>
    <source>
        <strain evidence="2">Expedition CK06-06</strain>
    </source>
</reference>
<evidence type="ECO:0000256" key="1">
    <source>
        <dbReference type="SAM" id="MobiDB-lite"/>
    </source>
</evidence>
<proteinExistence type="predicted"/>
<organism evidence="2">
    <name type="scientific">marine sediment metagenome</name>
    <dbReference type="NCBI Taxonomy" id="412755"/>
    <lineage>
        <taxon>unclassified sequences</taxon>
        <taxon>metagenomes</taxon>
        <taxon>ecological metagenomes</taxon>
    </lineage>
</organism>
<feature type="compositionally biased region" description="Acidic residues" evidence="1">
    <location>
        <begin position="37"/>
        <end position="51"/>
    </location>
</feature>
<gene>
    <name evidence="2" type="ORF">S06H3_06701</name>
</gene>
<name>X1KL75_9ZZZZ</name>
<dbReference type="AlphaFoldDB" id="X1KL75"/>
<sequence length="63" mass="6708">MKKKLLALTGSVCLILILVALPFMGACAPEEVTPPPPEEEEAPPPEEEAPPPEELTIGLPSLY</sequence>
<accession>X1KL75</accession>
<protein>
    <submittedName>
        <fullName evidence="2">Uncharacterized protein</fullName>
    </submittedName>
</protein>
<feature type="region of interest" description="Disordered" evidence="1">
    <location>
        <begin position="28"/>
        <end position="63"/>
    </location>
</feature>
<dbReference type="PROSITE" id="PS51257">
    <property type="entry name" value="PROKAR_LIPOPROTEIN"/>
    <property type="match status" value="1"/>
</dbReference>
<comment type="caution">
    <text evidence="2">The sequence shown here is derived from an EMBL/GenBank/DDBJ whole genome shotgun (WGS) entry which is preliminary data.</text>
</comment>